<dbReference type="InterPro" id="IPR020795">
    <property type="entry name" value="ORC3"/>
</dbReference>
<evidence type="ECO:0000259" key="11">
    <source>
        <dbReference type="Pfam" id="PF07034"/>
    </source>
</evidence>
<protein>
    <recommendedName>
        <fullName evidence="3">Origin recognition complex subunit 3</fullName>
    </recommendedName>
</protein>
<evidence type="ECO:0000256" key="4">
    <source>
        <dbReference type="ARBA" id="ARBA00022553"/>
    </source>
</evidence>
<dbReference type="GO" id="GO:0005656">
    <property type="term" value="C:nuclear pre-replicative complex"/>
    <property type="evidence" value="ECO:0007669"/>
    <property type="project" value="TreeGrafter"/>
</dbReference>
<name>A0A0E9N830_SAICN</name>
<comment type="similarity">
    <text evidence="2">Belongs to the ORC3 family.</text>
</comment>
<evidence type="ECO:0000256" key="6">
    <source>
        <dbReference type="ARBA" id="ARBA00023125"/>
    </source>
</evidence>
<evidence type="ECO:0000256" key="9">
    <source>
        <dbReference type="ARBA" id="ARBA00045241"/>
    </source>
</evidence>
<organism evidence="14 15">
    <name type="scientific">Saitoella complicata (strain BCRC 22490 / CBS 7301 / JCM 7358 / NBRC 10748 / NRRL Y-17804)</name>
    <dbReference type="NCBI Taxonomy" id="698492"/>
    <lineage>
        <taxon>Eukaryota</taxon>
        <taxon>Fungi</taxon>
        <taxon>Dikarya</taxon>
        <taxon>Ascomycota</taxon>
        <taxon>Taphrinomycotina</taxon>
        <taxon>Taphrinomycotina incertae sedis</taxon>
        <taxon>Saitoella</taxon>
    </lineage>
</organism>
<dbReference type="GO" id="GO:0006270">
    <property type="term" value="P:DNA replication initiation"/>
    <property type="evidence" value="ECO:0007669"/>
    <property type="project" value="TreeGrafter"/>
</dbReference>
<dbReference type="InterPro" id="IPR040855">
    <property type="entry name" value="ORC_WH_C"/>
</dbReference>
<keyword evidence="7" id="KW-0539">Nucleus</keyword>
<sequence>MAQDEFDSITQSCFLIMPPGRESIWHRDENSETYREGRPPKRRRLGHAYTFKPLLNGKENKEAVRFRQTLYEWTWGEQKRKIEHILSSVNERMLVELGDFVRHAYTEEPAGVPVGLVLAGPNISSHSRLFNQITSATRALNCGPVILLTSRDAPNLRACLKKIIEGAMDAVMGETEEDELAPLRSGGEKKGIKLANYDLKILAAWMKHKLGAMSASAASFKITIAVQDTETLPGNLLPQLLNLLHNYLPQIPVVVLLGIATSLQHFQETLPSATTRLLLAQKFDVRRGEDCLEVIVREVLLAPSNKVRLGARLYEFLWDKWRMHTQSIESFVDGLQFAYMCHFYANPLSVLVAAPDTMRDRQTWDTEENQEGWGALESCWEAVLQKEHFQAIRTLPSFRHFVSKQLEMPDCRAGRVRALLENDLTLSSLISEFAAENVKHAAQLEMTLNVLDALQSSLVSTAVKKGRLEVYLMALQGDIVDGRWLKEMLMLMKKMNSGSLKQFLAKCVEGTTGSDVNATFVGLLDELVQILEAEAVKIAVAEESSDEEGEKDRGLVSEYTLQEAKEGDRATHVSKKIRIASSKASMRNGEVAYTKVVEKVHALLKEYLEASLKSYTELTLHEVFYYNVTKPHQDAFSAQHRAAIQTALTQPHHYLACSCCAPPQNTTRRDEEIFDDDADGGLTTQPDTAILHQLYMECGSLINVYDWFTAFGSIAERRHKEDEDDGDEGRGVSEDGQARSRHKEDEEEERKQGDQARFLRGMAEMQFMGFIKPTKRKTDHVSRLVWGSG</sequence>
<comment type="subcellular location">
    <subcellularLocation>
        <location evidence="1">Nucleus</location>
    </subcellularLocation>
</comment>
<dbReference type="EMBL" id="BACD03000001">
    <property type="protein sequence ID" value="GAO45953.1"/>
    <property type="molecule type" value="Genomic_DNA"/>
</dbReference>
<dbReference type="GO" id="GO:0005664">
    <property type="term" value="C:nuclear origin of replication recognition complex"/>
    <property type="evidence" value="ECO:0007669"/>
    <property type="project" value="InterPro"/>
</dbReference>
<evidence type="ECO:0000256" key="3">
    <source>
        <dbReference type="ARBA" id="ARBA00019085"/>
    </source>
</evidence>
<dbReference type="Pfam" id="PF07034">
    <property type="entry name" value="ORC3_N"/>
    <property type="match status" value="1"/>
</dbReference>
<evidence type="ECO:0000313" key="15">
    <source>
        <dbReference type="Proteomes" id="UP000033140"/>
    </source>
</evidence>
<dbReference type="PANTHER" id="PTHR12748">
    <property type="entry name" value="ORIGIN RECOGNITION COMPLEX SUBUNIT 3"/>
    <property type="match status" value="1"/>
</dbReference>
<reference evidence="14 15" key="1">
    <citation type="journal article" date="2011" name="J. Gen. Appl. Microbiol.">
        <title>Draft genome sequencing of the enigmatic yeast Saitoella complicata.</title>
        <authorList>
            <person name="Nishida H."/>
            <person name="Hamamoto M."/>
            <person name="Sugiyama J."/>
        </authorList>
    </citation>
    <scope>NUCLEOTIDE SEQUENCE [LARGE SCALE GENOMIC DNA]</scope>
    <source>
        <strain evidence="14 15">NRRL Y-17804</strain>
    </source>
</reference>
<comment type="subunit">
    <text evidence="8">Component of ORC, a complex composed of at least 6 subunits: ORC1, ORC2, ORC3, ORC4, ORC5 and ORC6. ORC is regulated in a cell-cycle dependent manner. It is sequentially assembled at the exit from anaphase of mitosis and disassembled as cells enter S phase.</text>
</comment>
<comment type="function">
    <text evidence="9">Component of the origin recognition complex (ORC) that binds origins of replication. DNA-binding is ATP-dependent. The specific DNA sequences that define origins of replication have not been identified yet. ORC is required to assemble the pre-replication complex necessary to initiate DNA replication. Binds histone H3 and H4 trimethylation marks H3K9me3, H3K27me3 and H4K20me3.</text>
</comment>
<evidence type="ECO:0000256" key="2">
    <source>
        <dbReference type="ARBA" id="ARBA00010977"/>
    </source>
</evidence>
<feature type="compositionally biased region" description="Basic and acidic residues" evidence="10">
    <location>
        <begin position="728"/>
        <end position="754"/>
    </location>
</feature>
<comment type="caution">
    <text evidence="14">The sequence shown here is derived from an EMBL/GenBank/DDBJ whole genome shotgun (WGS) entry which is preliminary data.</text>
</comment>
<dbReference type="Pfam" id="PF19675">
    <property type="entry name" value="ORC3_ins"/>
    <property type="match status" value="1"/>
</dbReference>
<keyword evidence="6" id="KW-0238">DNA-binding</keyword>
<evidence type="ECO:0000256" key="7">
    <source>
        <dbReference type="ARBA" id="ARBA00023242"/>
    </source>
</evidence>
<keyword evidence="15" id="KW-1185">Reference proteome</keyword>
<evidence type="ECO:0000259" key="12">
    <source>
        <dbReference type="Pfam" id="PF18137"/>
    </source>
</evidence>
<evidence type="ECO:0000256" key="10">
    <source>
        <dbReference type="SAM" id="MobiDB-lite"/>
    </source>
</evidence>
<dbReference type="STRING" id="698492.A0A0E9N830"/>
<reference evidence="14 15" key="2">
    <citation type="journal article" date="2014" name="J. Gen. Appl. Microbiol.">
        <title>The early diverging ascomycetous budding yeast Saitoella complicata has three histone deacetylases belonging to the Clr6, Hos2, and Rpd3 lineages.</title>
        <authorList>
            <person name="Nishida H."/>
            <person name="Matsumoto T."/>
            <person name="Kondo S."/>
            <person name="Hamamoto M."/>
            <person name="Yoshikawa H."/>
        </authorList>
    </citation>
    <scope>NUCLEOTIDE SEQUENCE [LARGE SCALE GENOMIC DNA]</scope>
    <source>
        <strain evidence="14 15">NRRL Y-17804</strain>
    </source>
</reference>
<dbReference type="InterPro" id="IPR045667">
    <property type="entry name" value="ORC3_N"/>
</dbReference>
<dbReference type="AlphaFoldDB" id="A0A0E9N830"/>
<dbReference type="PANTHER" id="PTHR12748:SF0">
    <property type="entry name" value="ORIGIN RECOGNITION COMPLEX SUBUNIT 3"/>
    <property type="match status" value="1"/>
</dbReference>
<feature type="domain" description="Origin recognition complex subunit 3 N-terminal" evidence="11">
    <location>
        <begin position="5"/>
        <end position="351"/>
    </location>
</feature>
<accession>A0A0E9N830</accession>
<dbReference type="GO" id="GO:0031261">
    <property type="term" value="C:DNA replication preinitiation complex"/>
    <property type="evidence" value="ECO:0007669"/>
    <property type="project" value="TreeGrafter"/>
</dbReference>
<dbReference type="OMA" id="YCLMEHY"/>
<dbReference type="Proteomes" id="UP000033140">
    <property type="component" value="Unassembled WGS sequence"/>
</dbReference>
<feature type="domain" description="Origin recognition complex subunit 3 winged helix C-terminal" evidence="12">
    <location>
        <begin position="641"/>
        <end position="786"/>
    </location>
</feature>
<reference evidence="14 15" key="3">
    <citation type="journal article" date="2015" name="Genome Announc.">
        <title>Draft Genome Sequence of the Archiascomycetous Yeast Saitoella complicata.</title>
        <authorList>
            <person name="Yamauchi K."/>
            <person name="Kondo S."/>
            <person name="Hamamoto M."/>
            <person name="Takahashi Y."/>
            <person name="Ogura Y."/>
            <person name="Hayashi T."/>
            <person name="Nishida H."/>
        </authorList>
    </citation>
    <scope>NUCLEOTIDE SEQUENCE [LARGE SCALE GENOMIC DNA]</scope>
    <source>
        <strain evidence="14 15">NRRL Y-17804</strain>
    </source>
</reference>
<evidence type="ECO:0000256" key="1">
    <source>
        <dbReference type="ARBA" id="ARBA00004123"/>
    </source>
</evidence>
<keyword evidence="4" id="KW-0597">Phosphoprotein</keyword>
<dbReference type="GO" id="GO:0003688">
    <property type="term" value="F:DNA replication origin binding"/>
    <property type="evidence" value="ECO:0007669"/>
    <property type="project" value="TreeGrafter"/>
</dbReference>
<feature type="region of interest" description="Disordered" evidence="10">
    <location>
        <begin position="719"/>
        <end position="758"/>
    </location>
</feature>
<proteinExistence type="inferred from homology"/>
<evidence type="ECO:0000313" key="14">
    <source>
        <dbReference type="EMBL" id="GAO45953.1"/>
    </source>
</evidence>
<evidence type="ECO:0000256" key="5">
    <source>
        <dbReference type="ARBA" id="ARBA00022705"/>
    </source>
</evidence>
<evidence type="ECO:0000259" key="13">
    <source>
        <dbReference type="Pfam" id="PF19675"/>
    </source>
</evidence>
<evidence type="ECO:0000256" key="8">
    <source>
        <dbReference type="ARBA" id="ARBA00026084"/>
    </source>
</evidence>
<dbReference type="Pfam" id="PF18137">
    <property type="entry name" value="WHD_ORC"/>
    <property type="match status" value="1"/>
</dbReference>
<dbReference type="InterPro" id="IPR045663">
    <property type="entry name" value="ORC3_ins"/>
</dbReference>
<keyword evidence="5" id="KW-0235">DNA replication</keyword>
<gene>
    <name evidence="14" type="ORF">G7K_0198-t1</name>
</gene>
<feature type="domain" description="Origin recognition complex subunit 3 insertion" evidence="13">
    <location>
        <begin position="384"/>
        <end position="628"/>
    </location>
</feature>
<dbReference type="CDD" id="cd20704">
    <property type="entry name" value="Orc3"/>
    <property type="match status" value="2"/>
</dbReference>